<proteinExistence type="predicted"/>
<protein>
    <submittedName>
        <fullName evidence="1">Uncharacterized protein</fullName>
    </submittedName>
</protein>
<sequence length="310" mass="33353">MATQPRIIIPDSATRLRREEELVAKGVMTELRAALAPGSDPDFAVADTQRSLMHVARGRATADAYAAHISTSGNRNGHLLALKGAVCVNAAGEQSGQQPSILFNTSRQRLRERLPAAVGLKAEGLSEDGAIPGDSARIVAVVSFYNGSITNMPDHASIKLSLHVMGDEHFKWVSIMIDGIATFSTDHERGHLYYNKIMSDVRQLGQAQVQRPGGEIMPVVRLNGPVPKVDHFVMSDRGLSFAFALEKVIDPSTGAGKTLTEYVAIFASYAVDAPMAAASHEDGPSYFSCVVLLHRGVQDVDDDELDGMDD</sequence>
<dbReference type="AlphaFoldDB" id="A0A9W4WEX6"/>
<evidence type="ECO:0000313" key="2">
    <source>
        <dbReference type="Proteomes" id="UP001152533"/>
    </source>
</evidence>
<organism evidence="1 2">
    <name type="scientific">Colletotrichum noveboracense</name>
    <dbReference type="NCBI Taxonomy" id="2664923"/>
    <lineage>
        <taxon>Eukaryota</taxon>
        <taxon>Fungi</taxon>
        <taxon>Dikarya</taxon>
        <taxon>Ascomycota</taxon>
        <taxon>Pezizomycotina</taxon>
        <taxon>Sordariomycetes</taxon>
        <taxon>Hypocreomycetidae</taxon>
        <taxon>Glomerellales</taxon>
        <taxon>Glomerellaceae</taxon>
        <taxon>Colletotrichum</taxon>
        <taxon>Colletotrichum gloeosporioides species complex</taxon>
    </lineage>
</organism>
<name>A0A9W4WEX6_9PEZI</name>
<gene>
    <name evidence="1" type="ORF">CGXH109_LOCUS129819</name>
</gene>
<dbReference type="Proteomes" id="UP001152533">
    <property type="component" value="Unassembled WGS sequence"/>
</dbReference>
<dbReference type="EMBL" id="CAMGZC010001759">
    <property type="protein sequence ID" value="CAI0653637.1"/>
    <property type="molecule type" value="Genomic_DNA"/>
</dbReference>
<accession>A0A9W4WEX6</accession>
<evidence type="ECO:0000313" key="1">
    <source>
        <dbReference type="EMBL" id="CAI0653637.1"/>
    </source>
</evidence>
<keyword evidence="2" id="KW-1185">Reference proteome</keyword>
<comment type="caution">
    <text evidence="1">The sequence shown here is derived from an EMBL/GenBank/DDBJ whole genome shotgun (WGS) entry which is preliminary data.</text>
</comment>
<reference evidence="1" key="1">
    <citation type="submission" date="2022-08" db="EMBL/GenBank/DDBJ databases">
        <authorList>
            <person name="Giroux E."/>
            <person name="Giroux E."/>
        </authorList>
    </citation>
    <scope>NUCLEOTIDE SEQUENCE</scope>
    <source>
        <strain evidence="1">H1091258</strain>
    </source>
</reference>